<comment type="caution">
    <text evidence="14">The sequence shown here is derived from an EMBL/GenBank/DDBJ whole genome shotgun (WGS) entry which is preliminary data.</text>
</comment>
<dbReference type="InterPro" id="IPR009721">
    <property type="entry name" value="O-acyltransferase_WSD1_C"/>
</dbReference>
<organism evidence="14 15">
    <name type="scientific">Antrihabitans cavernicola</name>
    <dbReference type="NCBI Taxonomy" id="2495913"/>
    <lineage>
        <taxon>Bacteria</taxon>
        <taxon>Bacillati</taxon>
        <taxon>Actinomycetota</taxon>
        <taxon>Actinomycetes</taxon>
        <taxon>Mycobacteriales</taxon>
        <taxon>Nocardiaceae</taxon>
        <taxon>Antrihabitans</taxon>
    </lineage>
</organism>
<evidence type="ECO:0000256" key="9">
    <source>
        <dbReference type="ARBA" id="ARBA00023315"/>
    </source>
</evidence>
<dbReference type="InterPro" id="IPR045034">
    <property type="entry name" value="O-acyltransferase_WSD1-like"/>
</dbReference>
<evidence type="ECO:0000313" key="14">
    <source>
        <dbReference type="EMBL" id="KAA0023420.1"/>
    </source>
</evidence>
<comment type="catalytic activity">
    <reaction evidence="10 11">
        <text>an acyl-CoA + a 1,2-diacyl-sn-glycerol = a triacyl-sn-glycerol + CoA</text>
        <dbReference type="Rhea" id="RHEA:10868"/>
        <dbReference type="ChEBI" id="CHEBI:17815"/>
        <dbReference type="ChEBI" id="CHEBI:57287"/>
        <dbReference type="ChEBI" id="CHEBI:58342"/>
        <dbReference type="ChEBI" id="CHEBI:64615"/>
        <dbReference type="EC" id="2.3.1.20"/>
    </reaction>
</comment>
<dbReference type="UniPathway" id="UPA00282"/>
<comment type="similarity">
    <text evidence="3 11">Belongs to the long-chain O-acyltransferase family.</text>
</comment>
<dbReference type="OrthoDB" id="9810950at2"/>
<evidence type="ECO:0000256" key="8">
    <source>
        <dbReference type="ARBA" id="ARBA00023098"/>
    </source>
</evidence>
<reference evidence="14 15" key="1">
    <citation type="submission" date="2019-07" db="EMBL/GenBank/DDBJ databases">
        <title>Rhodococcus cavernicolus sp. nov., isolated from a cave.</title>
        <authorList>
            <person name="Lee S.D."/>
        </authorList>
    </citation>
    <scope>NUCLEOTIDE SEQUENCE [LARGE SCALE GENOMIC DNA]</scope>
    <source>
        <strain evidence="14 15">C1-24</strain>
    </source>
</reference>
<dbReference type="AlphaFoldDB" id="A0A5A7SBA6"/>
<dbReference type="InterPro" id="IPR014292">
    <property type="entry name" value="Acyl_transf_WS/DGAT"/>
</dbReference>
<dbReference type="Pfam" id="PF06974">
    <property type="entry name" value="WS_DGAT_C"/>
    <property type="match status" value="1"/>
</dbReference>
<gene>
    <name evidence="14" type="ORF">FOY51_08400</name>
</gene>
<evidence type="ECO:0000313" key="15">
    <source>
        <dbReference type="Proteomes" id="UP000322244"/>
    </source>
</evidence>
<dbReference type="GO" id="GO:0001666">
    <property type="term" value="P:response to hypoxia"/>
    <property type="evidence" value="ECO:0007669"/>
    <property type="project" value="TreeGrafter"/>
</dbReference>
<dbReference type="NCBIfam" id="TIGR02946">
    <property type="entry name" value="acyl_WS_DGAT"/>
    <property type="match status" value="1"/>
</dbReference>
<dbReference type="PANTHER" id="PTHR31650:SF1">
    <property type="entry name" value="WAX ESTER SYNTHASE_DIACYLGLYCEROL ACYLTRANSFERASE 4-RELATED"/>
    <property type="match status" value="1"/>
</dbReference>
<evidence type="ECO:0000256" key="1">
    <source>
        <dbReference type="ARBA" id="ARBA00004771"/>
    </source>
</evidence>
<feature type="domain" description="O-acyltransferase WSD1 C-terminal" evidence="13">
    <location>
        <begin position="308"/>
        <end position="457"/>
    </location>
</feature>
<evidence type="ECO:0000259" key="12">
    <source>
        <dbReference type="Pfam" id="PF03007"/>
    </source>
</evidence>
<dbReference type="EC" id="2.3.1.20" evidence="4 11"/>
<name>A0A5A7SBA6_9NOCA</name>
<evidence type="ECO:0000256" key="10">
    <source>
        <dbReference type="ARBA" id="ARBA00048109"/>
    </source>
</evidence>
<feature type="domain" description="O-acyltransferase WSD1-like N-terminal" evidence="12">
    <location>
        <begin position="4"/>
        <end position="267"/>
    </location>
</feature>
<evidence type="ECO:0000256" key="6">
    <source>
        <dbReference type="ARBA" id="ARBA00022679"/>
    </source>
</evidence>
<proteinExistence type="inferred from homology"/>
<keyword evidence="6 11" id="KW-0808">Transferase</keyword>
<evidence type="ECO:0000256" key="11">
    <source>
        <dbReference type="RuleBase" id="RU361241"/>
    </source>
</evidence>
<dbReference type="GO" id="GO:0051701">
    <property type="term" value="P:biological process involved in interaction with host"/>
    <property type="evidence" value="ECO:0007669"/>
    <property type="project" value="TreeGrafter"/>
</dbReference>
<dbReference type="GO" id="GO:0004144">
    <property type="term" value="F:diacylglycerol O-acyltransferase activity"/>
    <property type="evidence" value="ECO:0007669"/>
    <property type="project" value="UniProtKB-EC"/>
</dbReference>
<comment type="pathway">
    <text evidence="2">Lipid metabolism.</text>
</comment>
<evidence type="ECO:0000256" key="3">
    <source>
        <dbReference type="ARBA" id="ARBA00009587"/>
    </source>
</evidence>
<evidence type="ECO:0000259" key="13">
    <source>
        <dbReference type="Pfam" id="PF06974"/>
    </source>
</evidence>
<dbReference type="GO" id="GO:0019432">
    <property type="term" value="P:triglyceride biosynthetic process"/>
    <property type="evidence" value="ECO:0007669"/>
    <property type="project" value="UniProtKB-UniPathway"/>
</dbReference>
<evidence type="ECO:0000256" key="2">
    <source>
        <dbReference type="ARBA" id="ARBA00005189"/>
    </source>
</evidence>
<comment type="pathway">
    <text evidence="1 11">Glycerolipid metabolism; triacylglycerol biosynthesis.</text>
</comment>
<dbReference type="Pfam" id="PF03007">
    <property type="entry name" value="WS_DGAT_cat"/>
    <property type="match status" value="1"/>
</dbReference>
<dbReference type="InterPro" id="IPR004255">
    <property type="entry name" value="O-acyltransferase_WSD1_N"/>
</dbReference>
<dbReference type="GO" id="GO:0071731">
    <property type="term" value="P:response to nitric oxide"/>
    <property type="evidence" value="ECO:0007669"/>
    <property type="project" value="TreeGrafter"/>
</dbReference>
<protein>
    <recommendedName>
        <fullName evidence="4 11">Diacylglycerol O-acyltransferase</fullName>
        <ecNumber evidence="4 11">2.3.1.20</ecNumber>
    </recommendedName>
</protein>
<sequence>MERLSGLDASFLYLETSTQLLHVVGLIELDPSTTPDGYSFEKLKAELAIRARMMPGFRRKIHDSRFNLDHPVWVDDPDFDIDRHCHRIAVPAPGGRKEVAELCGHIASQPLDRSRPLWEMWVIEGLEDGRVAVVSKMHHSGVDGVTGANMISQLCSLEPDAARPEIADTRGNETGGANNMELALGGLLGFASRPVQFAKMLPSAMPLLPGWIGRARRGEAMPAPFTAPRTSFNGTITGHRSVAFTKLAIADVKTVKNAFGVKVNDVVLTLVASALRMYLEDRGELPDSSLVAMVPVSVHATSDRPGTNKVSGMFSQLRTDIEDPAERLQAIAEANVVSKLHNEALGATLLQDWAQFASPATFGAAMRLYAGLRLAERHPVIHNLVVSNVPGPPVPLYFLGARIDGMYPMGPVFHGAGLTATVMSLEDKLDVGLIACSELAPDLWSLADAFPEALEELVKAAHEREQTSTQVATPS</sequence>
<dbReference type="GO" id="GO:0006071">
    <property type="term" value="P:glycerol metabolic process"/>
    <property type="evidence" value="ECO:0007669"/>
    <property type="project" value="UniProtKB-KW"/>
</dbReference>
<dbReference type="RefSeq" id="WP_149429765.1">
    <property type="nucleotide sequence ID" value="NZ_VLNY01000003.1"/>
</dbReference>
<dbReference type="EMBL" id="VLNY01000003">
    <property type="protein sequence ID" value="KAA0023420.1"/>
    <property type="molecule type" value="Genomic_DNA"/>
</dbReference>
<keyword evidence="9 11" id="KW-0012">Acyltransferase</keyword>
<dbReference type="GO" id="GO:0005886">
    <property type="term" value="C:plasma membrane"/>
    <property type="evidence" value="ECO:0007669"/>
    <property type="project" value="TreeGrafter"/>
</dbReference>
<evidence type="ECO:0000256" key="4">
    <source>
        <dbReference type="ARBA" id="ARBA00013244"/>
    </source>
</evidence>
<keyword evidence="8 11" id="KW-0443">Lipid metabolism</keyword>
<keyword evidence="5 11" id="KW-0444">Lipid biosynthesis</keyword>
<accession>A0A5A7SBA6</accession>
<dbReference type="SUPFAM" id="SSF52777">
    <property type="entry name" value="CoA-dependent acyltransferases"/>
    <property type="match status" value="1"/>
</dbReference>
<dbReference type="PANTHER" id="PTHR31650">
    <property type="entry name" value="O-ACYLTRANSFERASE (WSD1-LIKE) FAMILY PROTEIN"/>
    <property type="match status" value="1"/>
</dbReference>
<evidence type="ECO:0000256" key="7">
    <source>
        <dbReference type="ARBA" id="ARBA00022798"/>
    </source>
</evidence>
<keyword evidence="7 11" id="KW-0319">Glycerol metabolism</keyword>
<evidence type="ECO:0000256" key="5">
    <source>
        <dbReference type="ARBA" id="ARBA00022516"/>
    </source>
</evidence>
<keyword evidence="15" id="KW-1185">Reference proteome</keyword>
<dbReference type="Proteomes" id="UP000322244">
    <property type="component" value="Unassembled WGS sequence"/>
</dbReference>